<dbReference type="eggNOG" id="COG4454">
    <property type="taxonomic scope" value="Bacteria"/>
</dbReference>
<dbReference type="InterPro" id="IPR028096">
    <property type="entry name" value="EfeO_Cupredoxin"/>
</dbReference>
<dbReference type="PROSITE" id="PS51257">
    <property type="entry name" value="PROKAR_LIPOPROTEIN"/>
    <property type="match status" value="1"/>
</dbReference>
<dbReference type="EMBL" id="CP002432">
    <property type="protein sequence ID" value="ADU65317.1"/>
    <property type="molecule type" value="Genomic_DNA"/>
</dbReference>
<name>E6W0Y5_DESIS</name>
<keyword evidence="4" id="KW-1185">Reference proteome</keyword>
<dbReference type="InterPro" id="IPR008972">
    <property type="entry name" value="Cupredoxin"/>
</dbReference>
<dbReference type="RefSeq" id="WP_013505205.1">
    <property type="nucleotide sequence ID" value="NC_014836.1"/>
</dbReference>
<dbReference type="SUPFAM" id="SSF49503">
    <property type="entry name" value="Cupredoxins"/>
    <property type="match status" value="1"/>
</dbReference>
<dbReference type="Gene3D" id="2.60.40.420">
    <property type="entry name" value="Cupredoxins - blue copper proteins"/>
    <property type="match status" value="1"/>
</dbReference>
<dbReference type="OrthoDB" id="9816061at2"/>
<feature type="domain" description="EfeO-type cupredoxin-like" evidence="2">
    <location>
        <begin position="27"/>
        <end position="133"/>
    </location>
</feature>
<protein>
    <recommendedName>
        <fullName evidence="2">EfeO-type cupredoxin-like domain-containing protein</fullName>
    </recommendedName>
</protein>
<evidence type="ECO:0000256" key="1">
    <source>
        <dbReference type="SAM" id="SignalP"/>
    </source>
</evidence>
<dbReference type="STRING" id="653733.Selin_0569"/>
<sequence length="134" mass="14805">MKRFLLLAAGVALAFTIMACGSDKSSEYATPDYIKDEPVPPGAEGARVVELEFTPETILPNTITLNAGEKALFVIRNTDEDGEHNFLSSEAELSEILVYGGQTVRRLWTVTDKPGTYEPLCTLHPWIKMTMIVE</sequence>
<feature type="chain" id="PRO_5003211573" description="EfeO-type cupredoxin-like domain-containing protein" evidence="1">
    <location>
        <begin position="20"/>
        <end position="134"/>
    </location>
</feature>
<dbReference type="AlphaFoldDB" id="E6W0Y5"/>
<feature type="signal peptide" evidence="1">
    <location>
        <begin position="1"/>
        <end position="19"/>
    </location>
</feature>
<dbReference type="KEGG" id="din:Selin_0569"/>
<dbReference type="InParanoid" id="E6W0Y5"/>
<evidence type="ECO:0000313" key="4">
    <source>
        <dbReference type="Proteomes" id="UP000002572"/>
    </source>
</evidence>
<keyword evidence="1" id="KW-0732">Signal</keyword>
<accession>E6W0Y5</accession>
<dbReference type="HOGENOM" id="CLU_1892835_0_0_0"/>
<evidence type="ECO:0000259" key="2">
    <source>
        <dbReference type="Pfam" id="PF13473"/>
    </source>
</evidence>
<organism evidence="3 4">
    <name type="scientific">Desulfurispirillum indicum (strain ATCC BAA-1389 / DSM 22839 / S5)</name>
    <dbReference type="NCBI Taxonomy" id="653733"/>
    <lineage>
        <taxon>Bacteria</taxon>
        <taxon>Pseudomonadati</taxon>
        <taxon>Chrysiogenota</taxon>
        <taxon>Chrysiogenia</taxon>
        <taxon>Chrysiogenales</taxon>
        <taxon>Chrysiogenaceae</taxon>
        <taxon>Desulfurispirillum</taxon>
    </lineage>
</organism>
<dbReference type="Proteomes" id="UP000002572">
    <property type="component" value="Chromosome"/>
</dbReference>
<proteinExistence type="predicted"/>
<evidence type="ECO:0000313" key="3">
    <source>
        <dbReference type="EMBL" id="ADU65317.1"/>
    </source>
</evidence>
<gene>
    <name evidence="3" type="ordered locus">Selin_0569</name>
</gene>
<reference evidence="3 4" key="1">
    <citation type="submission" date="2010-12" db="EMBL/GenBank/DDBJ databases">
        <title>Complete sequence of Desulfurispirillum indicum S5.</title>
        <authorList>
            <consortium name="US DOE Joint Genome Institute"/>
            <person name="Lucas S."/>
            <person name="Copeland A."/>
            <person name="Lapidus A."/>
            <person name="Cheng J.-F."/>
            <person name="Goodwin L."/>
            <person name="Pitluck S."/>
            <person name="Chertkov O."/>
            <person name="Held B."/>
            <person name="Detter J.C."/>
            <person name="Han C."/>
            <person name="Tapia R."/>
            <person name="Land M."/>
            <person name="Hauser L."/>
            <person name="Kyrpides N."/>
            <person name="Ivanova N."/>
            <person name="Mikhailova N."/>
            <person name="Haggblom M."/>
            <person name="Rauschenbach I."/>
            <person name="Bini E."/>
            <person name="Woyke T."/>
        </authorList>
    </citation>
    <scope>NUCLEOTIDE SEQUENCE [LARGE SCALE GENOMIC DNA]</scope>
    <source>
        <strain evidence="4">ATCC BAA-1389 / DSM 22839 / S5</strain>
    </source>
</reference>
<dbReference type="Pfam" id="PF13473">
    <property type="entry name" value="Cupredoxin_1"/>
    <property type="match status" value="1"/>
</dbReference>